<proteinExistence type="predicted"/>
<organism evidence="2 3">
    <name type="scientific">Monilinia laxa</name>
    <name type="common">Brown rot fungus</name>
    <name type="synonym">Sclerotinia laxa</name>
    <dbReference type="NCBI Taxonomy" id="61186"/>
    <lineage>
        <taxon>Eukaryota</taxon>
        <taxon>Fungi</taxon>
        <taxon>Dikarya</taxon>
        <taxon>Ascomycota</taxon>
        <taxon>Pezizomycotina</taxon>
        <taxon>Leotiomycetes</taxon>
        <taxon>Helotiales</taxon>
        <taxon>Sclerotiniaceae</taxon>
        <taxon>Monilinia</taxon>
    </lineage>
</organism>
<dbReference type="Proteomes" id="UP000326757">
    <property type="component" value="Unassembled WGS sequence"/>
</dbReference>
<keyword evidence="3" id="KW-1185">Reference proteome</keyword>
<feature type="region of interest" description="Disordered" evidence="1">
    <location>
        <begin position="60"/>
        <end position="95"/>
    </location>
</feature>
<comment type="caution">
    <text evidence="2">The sequence shown here is derived from an EMBL/GenBank/DDBJ whole genome shotgun (WGS) entry which is preliminary data.</text>
</comment>
<evidence type="ECO:0000313" key="3">
    <source>
        <dbReference type="Proteomes" id="UP000326757"/>
    </source>
</evidence>
<protein>
    <submittedName>
        <fullName evidence="2">Uncharacterized protein</fullName>
    </submittedName>
</protein>
<evidence type="ECO:0000313" key="2">
    <source>
        <dbReference type="EMBL" id="KAB8304395.1"/>
    </source>
</evidence>
<name>A0A5N6KL27_MONLA</name>
<sequence length="790" mass="90611">MGRKVKAKITQESEDQDNGEQLRTKHAMPVRNQTSKKGPIWKQPQKVFVPAMPKETNAWVWPSLPSSTTGSQKYQEAQKSQSGGSPAKTDLTDSTCNKETIQQTTLPIPRPGSNTFVMKYYTNSSVPTNESLWEHPPPPSMTSSTKYDPSTLDPRAWSTVPENAKWFTLPSWVTQSPHIKKADWCTKKRAMAILTPQARPSPWGTLSTAVTFPTPPQQENPNGVVANFGDWGVSEPVVVKDSNAPNTWENMTEETSAEPKEKFPTLVNWPFTGEKDRFNKLASLGLFVQNYKVNVFKYPKNDQSQSALVRLLQVEGVDVILLKMIWENHSTVSALSRTSQKTWDVLMAIADIWDVTGGNYQRCEVPREKSEFSIGVAPVIVVTPTRDGEPINYLQQVKNLHKMCQSIYNFREFIQNIQFHHVPFLTTQILALIVPEMRKLKVLGVYNCELIHLCDGIELLHIIQRDRGRGCERQVALDFYPAYHVGPHRTYQVGPKKGERKVGEHHAYGVSWDDTGMYVDSDIRIAIWQEVCTIIQLAREQDIDLESKHTMFRKWLDKSPCLAVKATLKVIMSPLSDVENVIAHVAYGEFGGRVDKFRKSKPGKVPNKPEGSQWMKEHFRCMACDVVNLGLYFSYSMIRNYKLNDQDRPTCMSCKLFDYLNSESDHYKREKRIIIERWCRYQSGWNTNNLPKFLRVFSSRRTQGRLIRGTATDLEMIRANHEQHHIFHETDEIQRPINYQALGRRGHYGIRAPTVQEKEAIESGRIHSEWDTFREDRINGHGQPTTFRGW</sequence>
<reference evidence="2 3" key="1">
    <citation type="submission" date="2019-06" db="EMBL/GenBank/DDBJ databases">
        <title>Genome Sequence of the Brown Rot Fungal Pathogen Monilinia laxa.</title>
        <authorList>
            <person name="De Miccolis Angelini R.M."/>
            <person name="Landi L."/>
            <person name="Abate D."/>
            <person name="Pollastro S."/>
            <person name="Romanazzi G."/>
            <person name="Faretra F."/>
        </authorList>
    </citation>
    <scope>NUCLEOTIDE SEQUENCE [LARGE SCALE GENOMIC DNA]</scope>
    <source>
        <strain evidence="2 3">Mlax316</strain>
    </source>
</reference>
<accession>A0A5N6KL27</accession>
<feature type="region of interest" description="Disordered" evidence="1">
    <location>
        <begin position="1"/>
        <end position="44"/>
    </location>
</feature>
<dbReference type="OrthoDB" id="5428138at2759"/>
<feature type="compositionally biased region" description="Polar residues" evidence="1">
    <location>
        <begin position="64"/>
        <end position="84"/>
    </location>
</feature>
<gene>
    <name evidence="2" type="ORF">EYC80_003799</name>
</gene>
<evidence type="ECO:0000256" key="1">
    <source>
        <dbReference type="SAM" id="MobiDB-lite"/>
    </source>
</evidence>
<dbReference type="AlphaFoldDB" id="A0A5N6KL27"/>
<feature type="region of interest" description="Disordered" evidence="1">
    <location>
        <begin position="129"/>
        <end position="148"/>
    </location>
</feature>
<dbReference type="EMBL" id="VIGI01000001">
    <property type="protein sequence ID" value="KAB8304395.1"/>
    <property type="molecule type" value="Genomic_DNA"/>
</dbReference>